<protein>
    <recommendedName>
        <fullName evidence="3">DUF1985 domain-containing protein</fullName>
    </recommendedName>
</protein>
<dbReference type="EMBL" id="JAJSOW010000103">
    <property type="protein sequence ID" value="KAI9173814.1"/>
    <property type="molecule type" value="Genomic_DNA"/>
</dbReference>
<feature type="compositionally biased region" description="Polar residues" evidence="2">
    <location>
        <begin position="337"/>
        <end position="350"/>
    </location>
</feature>
<dbReference type="AlphaFoldDB" id="A0AAD5IPJ9"/>
<keyword evidence="1" id="KW-0175">Coiled coil</keyword>
<feature type="coiled-coil region" evidence="1">
    <location>
        <begin position="267"/>
        <end position="294"/>
    </location>
</feature>
<proteinExistence type="predicted"/>
<feature type="domain" description="DUF1985" evidence="3">
    <location>
        <begin position="6"/>
        <end position="86"/>
    </location>
</feature>
<dbReference type="Proteomes" id="UP001064489">
    <property type="component" value="Chromosome 8"/>
</dbReference>
<evidence type="ECO:0000259" key="3">
    <source>
        <dbReference type="Pfam" id="PF09331"/>
    </source>
</evidence>
<feature type="region of interest" description="Disordered" evidence="2">
    <location>
        <begin position="310"/>
        <end position="350"/>
    </location>
</feature>
<evidence type="ECO:0000256" key="2">
    <source>
        <dbReference type="SAM" id="MobiDB-lite"/>
    </source>
</evidence>
<evidence type="ECO:0000313" key="4">
    <source>
        <dbReference type="EMBL" id="KAI9173814.1"/>
    </source>
</evidence>
<dbReference type="Pfam" id="PF09331">
    <property type="entry name" value="DUF1985"/>
    <property type="match status" value="1"/>
</dbReference>
<evidence type="ECO:0000313" key="5">
    <source>
        <dbReference type="Proteomes" id="UP001064489"/>
    </source>
</evidence>
<feature type="compositionally biased region" description="Basic and acidic residues" evidence="2">
    <location>
        <begin position="314"/>
        <end position="332"/>
    </location>
</feature>
<feature type="region of interest" description="Disordered" evidence="2">
    <location>
        <begin position="191"/>
        <end position="266"/>
    </location>
</feature>
<dbReference type="PANTHER" id="PTHR48449:SF1">
    <property type="entry name" value="DUF1985 DOMAIN-CONTAINING PROTEIN"/>
    <property type="match status" value="1"/>
</dbReference>
<gene>
    <name evidence="4" type="ORF">LWI28_007033</name>
</gene>
<dbReference type="InterPro" id="IPR015410">
    <property type="entry name" value="DUF1985"/>
</dbReference>
<accession>A0AAD5IPJ9</accession>
<comment type="caution">
    <text evidence="4">The sequence shown here is derived from an EMBL/GenBank/DDBJ whole genome shotgun (WGS) entry which is preliminary data.</text>
</comment>
<evidence type="ECO:0000256" key="1">
    <source>
        <dbReference type="SAM" id="Coils"/>
    </source>
</evidence>
<keyword evidence="5" id="KW-1185">Reference proteome</keyword>
<reference evidence="4" key="2">
    <citation type="submission" date="2023-02" db="EMBL/GenBank/DDBJ databases">
        <authorList>
            <person name="Swenson N.G."/>
            <person name="Wegrzyn J.L."/>
            <person name="Mcevoy S.L."/>
        </authorList>
    </citation>
    <scope>NUCLEOTIDE SEQUENCE</scope>
    <source>
        <strain evidence="4">91603</strain>
        <tissue evidence="4">Leaf</tissue>
    </source>
</reference>
<feature type="compositionally biased region" description="Basic and acidic residues" evidence="2">
    <location>
        <begin position="238"/>
        <end position="252"/>
    </location>
</feature>
<organism evidence="4 5">
    <name type="scientific">Acer negundo</name>
    <name type="common">Box elder</name>
    <dbReference type="NCBI Taxonomy" id="4023"/>
    <lineage>
        <taxon>Eukaryota</taxon>
        <taxon>Viridiplantae</taxon>
        <taxon>Streptophyta</taxon>
        <taxon>Embryophyta</taxon>
        <taxon>Tracheophyta</taxon>
        <taxon>Spermatophyta</taxon>
        <taxon>Magnoliopsida</taxon>
        <taxon>eudicotyledons</taxon>
        <taxon>Gunneridae</taxon>
        <taxon>Pentapetalae</taxon>
        <taxon>rosids</taxon>
        <taxon>malvids</taxon>
        <taxon>Sapindales</taxon>
        <taxon>Sapindaceae</taxon>
        <taxon>Hippocastanoideae</taxon>
        <taxon>Acereae</taxon>
        <taxon>Acer</taxon>
    </lineage>
</organism>
<name>A0AAD5IPJ9_ACENE</name>
<reference evidence="4" key="1">
    <citation type="journal article" date="2022" name="Plant J.">
        <title>Strategies of tolerance reflected in two North American maple genomes.</title>
        <authorList>
            <person name="McEvoy S.L."/>
            <person name="Sezen U.U."/>
            <person name="Trouern-Trend A."/>
            <person name="McMahon S.M."/>
            <person name="Schaberg P.G."/>
            <person name="Yang J."/>
            <person name="Wegrzyn J.L."/>
            <person name="Swenson N.G."/>
        </authorList>
    </citation>
    <scope>NUCLEOTIDE SEQUENCE</scope>
    <source>
        <strain evidence="4">91603</strain>
    </source>
</reference>
<sequence>MVKNDIHQRYFEGRDEVEYAELKAVLRIGVFSEQYDAVKLCLLYMLNRTLMGLDEREKVPVWHFRLVEDLDVFNVFPWGAHVYRRFIYGFKHALDGRRRRFEQRQRRKDVDVHTTETYNIYGLTHALLIFAFEVIPELGNSRCGKRREIELSPQILKWELSTRPRGEKLNSIFIESGVSLYDADVGDIPVPVSDPEGYTTAGTSDTEGPSFEPSDIEGSDSDDRHIYPARTRQVRFTLPREPRTRDDSRTGDNSRGSVGGQAEDLRYTELMDVLGELQEEVRKSNEKRDQQHQELLDLIRGLQGSTLHFRTRGTRFDDPPFDDKDGHRDFSPRGRTGSHQGDQTWYRASSNSTPIRSILVQSTPSFIPQGQRSPVSVHPKSLHMQAIDGDIVSTFSAHLQAIQGDKVPQHIAPLEAIHGDRVPRYSSPIQWIALSWTGFPHPFNVRIGLVGQVGSSGPHTLTPLGRRGQGLGHNHHMYGCPTH</sequence>
<dbReference type="PANTHER" id="PTHR48449">
    <property type="entry name" value="DUF1985 DOMAIN-CONTAINING PROTEIN"/>
    <property type="match status" value="1"/>
</dbReference>